<name>A0A2K9VCR1_9CAUD</name>
<dbReference type="Proteomes" id="UP000241463">
    <property type="component" value="Segment"/>
</dbReference>
<keyword evidence="2" id="KW-1185">Reference proteome</keyword>
<protein>
    <submittedName>
        <fullName evidence="1">Major capsid protein</fullName>
    </submittedName>
</protein>
<dbReference type="EMBL" id="MG765277">
    <property type="protein sequence ID" value="AUV59944.1"/>
    <property type="molecule type" value="Genomic_DNA"/>
</dbReference>
<proteinExistence type="predicted"/>
<evidence type="ECO:0000313" key="2">
    <source>
        <dbReference type="Proteomes" id="UP000241463"/>
    </source>
</evidence>
<sequence length="491" mass="53520">MSDNKEKTLFGKSLDLKNDVAENISKAFVAGTGITPQTQPDGAALRLESMDNNLKNTTWGTDDFTIYNDIFKQPVDQTVRKYVQFYKHGRVGHALFQPEIGIGAVNSPRLDQKTISMKFIVDTKQSSLAMQLANTITDPVQVLEMDGVENVVKTIEWAIFYGDSDLTAGEKGDGLEFDGLQKLIDAHNHIDLEGGELTPQVLNKAAVKIGEGFGVATDAYMPIGVKADFINQHLGAQRIMLPGQTGGMETGLDIDRFLSARGNIKLHGSTIMDLDNKLDLVNPDVNSNAPLAPSLTAEAVTDQAGKFHDADVTDKQGNVLLPKEVGANLVYRATTSSRNGDSLSSDPVTVKVANATDGVKLTVTNQALQNERPDFVTIYRQSLIDGDDNFYLVARVATRDIQDDGTIVFTDTNLRIPGTGDVFVGEMNPLRISLLTFAPLSKLDLAQVTTASQFAILWYGSLALYYPRRFVQIHNVLYSSAKGNLGFNNNI</sequence>
<accession>A0A2K9VCR1</accession>
<reference evidence="1 2" key="1">
    <citation type="submission" date="2018-01" db="EMBL/GenBank/DDBJ databases">
        <title>Lactobacillus phages that infect wine-derived L. plantarum strains.</title>
        <authorList>
            <person name="Kyrkou I."/>
            <person name="Hestbjerg Hansen L."/>
        </authorList>
    </citation>
    <scope>NUCLEOTIDE SEQUENCE [LARGE SCALE GENOMIC DNA]</scope>
</reference>
<dbReference type="GeneID" id="54988493"/>
<organism evidence="1 2">
    <name type="scientific">Lactobacillus phage Bacchae</name>
    <dbReference type="NCBI Taxonomy" id="2079429"/>
    <lineage>
        <taxon>Viruses</taxon>
        <taxon>Duplodnaviria</taxon>
        <taxon>Heunggongvirae</taxon>
        <taxon>Uroviricota</taxon>
        <taxon>Caudoviricetes</taxon>
        <taxon>Herelleviridae</taxon>
        <taxon>Harbinvirus</taxon>
        <taxon>Harbinvirus bacchae</taxon>
    </lineage>
</organism>
<dbReference type="KEGG" id="vg:54988493"/>
<evidence type="ECO:0000313" key="1">
    <source>
        <dbReference type="EMBL" id="AUV59944.1"/>
    </source>
</evidence>
<dbReference type="RefSeq" id="YP_009798048.1">
    <property type="nucleotide sequence ID" value="NC_047924.1"/>
</dbReference>